<keyword evidence="2" id="KW-1043">Host membrane</keyword>
<reference evidence="6 7" key="1">
    <citation type="journal article" date="2006" name="Genome Res.">
        <title>Massive genome erosion and functional adaptations provide insights into the symbiotic lifestyle of Sodalis glossinidius in the tsetse host.</title>
        <authorList>
            <person name="Toh H."/>
            <person name="Weiss B.L."/>
            <person name="Perkin S.A.H."/>
            <person name="Yamashita A."/>
            <person name="Oshima K."/>
            <person name="Hattori M."/>
            <person name="Aksoy S."/>
        </authorList>
    </citation>
    <scope>NUCLEOTIDE SEQUENCE [LARGE SCALE GENOMIC DNA]</scope>
    <source>
        <strain evidence="7">morsitans</strain>
    </source>
</reference>
<dbReference type="KEGG" id="sgl:SG1288"/>
<sequence length="357" mass="37439">MMSQYPINVLQGTAAEPRPNLVDVAECPALAATPGALGLRVNHAAWSASTHTHPLGESAGANITGNVTALQAQSALDNLLDALPSETPSRPTLSQFLTLDTATLLLMVNGLLQEVYAKNADILCQQIQRASDVQEVLRDKQLKDYQAQINKAAEQADKVCKAGIFSAVCDWIISGVQLAVGALRIMAGDVVGGTATILNGVAGILKASAETALLCGADKEVCSKIILAATVLQTLFGAIAMIGGMSVAANAKGVGQAMGGSKYITYLSAGNEGIGSVNQIQQSGTSMAVADLQHQIEKLMADQSFNGGVQRWVETRKSAQYQQLRDTFQDSIQARKSTLHIMDNYGTALAQVVSGRA</sequence>
<evidence type="ECO:0000259" key="5">
    <source>
        <dbReference type="Pfam" id="PF04888"/>
    </source>
</evidence>
<evidence type="ECO:0000256" key="4">
    <source>
        <dbReference type="ARBA" id="ARBA00035640"/>
    </source>
</evidence>
<dbReference type="AlphaFoldDB" id="Q2NTG2"/>
<proteinExistence type="inferred from homology"/>
<dbReference type="GO" id="GO:0033644">
    <property type="term" value="C:host cell membrane"/>
    <property type="evidence" value="ECO:0007669"/>
    <property type="project" value="UniProtKB-SubCell"/>
</dbReference>
<dbReference type="eggNOG" id="COG5613">
    <property type="taxonomic scope" value="Bacteria"/>
</dbReference>
<comment type="similarity">
    <text evidence="4">Belongs to the SctE/SipB/YopB family.</text>
</comment>
<organism evidence="6 7">
    <name type="scientific">Sodalis glossinidius (strain morsitans)</name>
    <dbReference type="NCBI Taxonomy" id="343509"/>
    <lineage>
        <taxon>Bacteria</taxon>
        <taxon>Pseudomonadati</taxon>
        <taxon>Pseudomonadota</taxon>
        <taxon>Gammaproteobacteria</taxon>
        <taxon>Enterobacterales</taxon>
        <taxon>Bruguierivoracaceae</taxon>
        <taxon>Sodalis</taxon>
    </lineage>
</organism>
<accession>Q2NTG2</accession>
<dbReference type="Proteomes" id="UP000001932">
    <property type="component" value="Chromosome"/>
</dbReference>
<evidence type="ECO:0000256" key="3">
    <source>
        <dbReference type="ARBA" id="ARBA00023026"/>
    </source>
</evidence>
<evidence type="ECO:0000256" key="1">
    <source>
        <dbReference type="ARBA" id="ARBA00004301"/>
    </source>
</evidence>
<protein>
    <submittedName>
        <fullName evidence="6">Translocation machinery component</fullName>
    </submittedName>
</protein>
<dbReference type="EMBL" id="AP008232">
    <property type="protein sequence ID" value="BAE74563.1"/>
    <property type="molecule type" value="Genomic_DNA"/>
</dbReference>
<keyword evidence="2" id="KW-0472">Membrane</keyword>
<keyword evidence="3" id="KW-0843">Virulence</keyword>
<evidence type="ECO:0000256" key="2">
    <source>
        <dbReference type="ARBA" id="ARBA00022870"/>
    </source>
</evidence>
<dbReference type="InterPro" id="IPR006972">
    <property type="entry name" value="BipB-like_C"/>
</dbReference>
<dbReference type="Pfam" id="PF04888">
    <property type="entry name" value="SseC"/>
    <property type="match status" value="1"/>
</dbReference>
<keyword evidence="7" id="KW-1185">Reference proteome</keyword>
<dbReference type="HOGENOM" id="CLU_782790_0_0_6"/>
<comment type="subcellular location">
    <subcellularLocation>
        <location evidence="1">Host membrane</location>
        <topology evidence="1">Multi-pass membrane protein</topology>
    </subcellularLocation>
</comment>
<evidence type="ECO:0000313" key="7">
    <source>
        <dbReference type="Proteomes" id="UP000001932"/>
    </source>
</evidence>
<gene>
    <name evidence="6" type="ordered locus">SG1288</name>
</gene>
<dbReference type="STRING" id="343509.SG1288"/>
<evidence type="ECO:0000313" key="6">
    <source>
        <dbReference type="EMBL" id="BAE74563.1"/>
    </source>
</evidence>
<name>Q2NTG2_SODGM</name>
<feature type="domain" description="Translocator protein BipB-like C-terminal" evidence="5">
    <location>
        <begin position="105"/>
        <end position="259"/>
    </location>
</feature>